<dbReference type="Pfam" id="PF14273">
    <property type="entry name" value="DUF4360"/>
    <property type="match status" value="1"/>
</dbReference>
<comment type="caution">
    <text evidence="2">The sequence shown here is derived from an EMBL/GenBank/DDBJ whole genome shotgun (WGS) entry which is preliminary data.</text>
</comment>
<name>A0A010YNY0_9ACTN</name>
<keyword evidence="3" id="KW-1185">Reference proteome</keyword>
<dbReference type="AlphaFoldDB" id="A0A010YNY0"/>
<organism evidence="2 3">
    <name type="scientific">Cryptosporangium arvum DSM 44712</name>
    <dbReference type="NCBI Taxonomy" id="927661"/>
    <lineage>
        <taxon>Bacteria</taxon>
        <taxon>Bacillati</taxon>
        <taxon>Actinomycetota</taxon>
        <taxon>Actinomycetes</taxon>
        <taxon>Cryptosporangiales</taxon>
        <taxon>Cryptosporangiaceae</taxon>
        <taxon>Cryptosporangium</taxon>
    </lineage>
</organism>
<evidence type="ECO:0008006" key="4">
    <source>
        <dbReference type="Google" id="ProtNLM"/>
    </source>
</evidence>
<feature type="signal peptide" evidence="1">
    <location>
        <begin position="1"/>
        <end position="23"/>
    </location>
</feature>
<reference evidence="2 3" key="1">
    <citation type="submission" date="2013-07" db="EMBL/GenBank/DDBJ databases">
        <authorList>
            <consortium name="DOE Joint Genome Institute"/>
            <person name="Eisen J."/>
            <person name="Huntemann M."/>
            <person name="Han J."/>
            <person name="Chen A."/>
            <person name="Kyrpides N."/>
            <person name="Mavromatis K."/>
            <person name="Markowitz V."/>
            <person name="Palaniappan K."/>
            <person name="Ivanova N."/>
            <person name="Schaumberg A."/>
            <person name="Pati A."/>
            <person name="Liolios K."/>
            <person name="Nordberg H.P."/>
            <person name="Cantor M.N."/>
            <person name="Hua S.X."/>
            <person name="Woyke T."/>
        </authorList>
    </citation>
    <scope>NUCLEOTIDE SEQUENCE [LARGE SCALE GENOMIC DNA]</scope>
    <source>
        <strain evidence="2 3">DSM 44712</strain>
    </source>
</reference>
<protein>
    <recommendedName>
        <fullName evidence="4">DUF4360 domain-containing protein</fullName>
    </recommendedName>
</protein>
<evidence type="ECO:0000313" key="2">
    <source>
        <dbReference type="EMBL" id="EXG81880.1"/>
    </source>
</evidence>
<dbReference type="PANTHER" id="PTHR38847:SF1">
    <property type="entry name" value="PSEUDOURIDINE SYNTHASE RSUA_RLUA-LIKE DOMAIN-CONTAINING PROTEIN"/>
    <property type="match status" value="1"/>
</dbReference>
<dbReference type="EMBL" id="JFBT01000001">
    <property type="protein sequence ID" value="EXG81880.1"/>
    <property type="molecule type" value="Genomic_DNA"/>
</dbReference>
<gene>
    <name evidence="2" type="ORF">CryarDRAFT_3001</name>
</gene>
<proteinExistence type="predicted"/>
<dbReference type="InterPro" id="IPR025649">
    <property type="entry name" value="DUF4360"/>
</dbReference>
<dbReference type="PANTHER" id="PTHR38847">
    <property type="match status" value="1"/>
</dbReference>
<accession>A0A010YNY0</accession>
<evidence type="ECO:0000256" key="1">
    <source>
        <dbReference type="SAM" id="SignalP"/>
    </source>
</evidence>
<evidence type="ECO:0000313" key="3">
    <source>
        <dbReference type="Proteomes" id="UP000021053"/>
    </source>
</evidence>
<sequence length="203" mass="21523">MRGRLLLLAPFLAGALVAPPAAAAAEPPDGQFSVQAIAGTGCRPTNTQVRLRDLSRVDVSFAALQAQQGRGVPATSRRSTCIVSLRAPVVRGYTFGVDNVLLRGRATLPPGAGATARAGTWFVGLPRTETTDRELTGPFDAIWDLRRVVRPGSISWAPCGRNTPVNLQVDVSVTGRPGVVGRISMDAGTNEPSASYRFAWKRC</sequence>
<keyword evidence="1" id="KW-0732">Signal</keyword>
<dbReference type="HOGENOM" id="CLU_1347027_0_0_11"/>
<dbReference type="Proteomes" id="UP000021053">
    <property type="component" value="Unassembled WGS sequence"/>
</dbReference>
<feature type="chain" id="PRO_5001458869" description="DUF4360 domain-containing protein" evidence="1">
    <location>
        <begin position="24"/>
        <end position="203"/>
    </location>
</feature>